<evidence type="ECO:0000259" key="11">
    <source>
        <dbReference type="PROSITE" id="PS50089"/>
    </source>
</evidence>
<dbReference type="Gene3D" id="3.30.40.10">
    <property type="entry name" value="Zinc/RING finger domain, C3HC4 (zinc finger)"/>
    <property type="match status" value="1"/>
</dbReference>
<keyword evidence="3" id="KW-0479">Metal-binding</keyword>
<dbReference type="Pfam" id="PF13639">
    <property type="entry name" value="zf-RING_2"/>
    <property type="match status" value="1"/>
</dbReference>
<accession>A0A2C9UFC1</accession>
<dbReference type="EMBL" id="CM004401">
    <property type="protein sequence ID" value="OAY28722.1"/>
    <property type="molecule type" value="Genomic_DNA"/>
</dbReference>
<evidence type="ECO:0000313" key="12">
    <source>
        <dbReference type="EMBL" id="OAY28722.1"/>
    </source>
</evidence>
<dbReference type="CDD" id="cd16461">
    <property type="entry name" value="RING-H2_EL5-like"/>
    <property type="match status" value="1"/>
</dbReference>
<keyword evidence="6 10" id="KW-1133">Transmembrane helix</keyword>
<feature type="transmembrane region" description="Helical" evidence="10">
    <location>
        <begin position="20"/>
        <end position="44"/>
    </location>
</feature>
<evidence type="ECO:0000256" key="9">
    <source>
        <dbReference type="PROSITE-ProRule" id="PRU00175"/>
    </source>
</evidence>
<evidence type="ECO:0000256" key="1">
    <source>
        <dbReference type="ARBA" id="ARBA00004370"/>
    </source>
</evidence>
<evidence type="ECO:0000256" key="3">
    <source>
        <dbReference type="ARBA" id="ARBA00022723"/>
    </source>
</evidence>
<evidence type="ECO:0000256" key="7">
    <source>
        <dbReference type="ARBA" id="ARBA00023136"/>
    </source>
</evidence>
<keyword evidence="4 9" id="KW-0863">Zinc-finger</keyword>
<dbReference type="SMART" id="SM00184">
    <property type="entry name" value="RING"/>
    <property type="match status" value="1"/>
</dbReference>
<dbReference type="PROSITE" id="PS50089">
    <property type="entry name" value="ZF_RING_2"/>
    <property type="match status" value="1"/>
</dbReference>
<dbReference type="InterPro" id="IPR001841">
    <property type="entry name" value="Znf_RING"/>
</dbReference>
<dbReference type="GO" id="GO:0016020">
    <property type="term" value="C:membrane"/>
    <property type="evidence" value="ECO:0007669"/>
    <property type="project" value="UniProtKB-SubCell"/>
</dbReference>
<comment type="similarity">
    <text evidence="8">Belongs to the RING-type zinc finger family. ATL subfamily.</text>
</comment>
<protein>
    <recommendedName>
        <fullName evidence="11">RING-type domain-containing protein</fullName>
    </recommendedName>
</protein>
<evidence type="ECO:0000256" key="4">
    <source>
        <dbReference type="ARBA" id="ARBA00022771"/>
    </source>
</evidence>
<evidence type="ECO:0000256" key="10">
    <source>
        <dbReference type="SAM" id="Phobius"/>
    </source>
</evidence>
<feature type="domain" description="RING-type" evidence="11">
    <location>
        <begin position="118"/>
        <end position="160"/>
    </location>
</feature>
<dbReference type="AlphaFoldDB" id="A0A2C9UFC1"/>
<reference evidence="12" key="1">
    <citation type="submission" date="2016-02" db="EMBL/GenBank/DDBJ databases">
        <title>WGS assembly of Manihot esculenta.</title>
        <authorList>
            <person name="Bredeson J.V."/>
            <person name="Prochnik S.E."/>
            <person name="Lyons J.B."/>
            <person name="Schmutz J."/>
            <person name="Grimwood J."/>
            <person name="Vrebalov J."/>
            <person name="Bart R.S."/>
            <person name="Amuge T."/>
            <person name="Ferguson M.E."/>
            <person name="Green R."/>
            <person name="Putnam N."/>
            <person name="Stites J."/>
            <person name="Rounsley S."/>
            <person name="Rokhsar D.S."/>
        </authorList>
    </citation>
    <scope>NUCLEOTIDE SEQUENCE [LARGE SCALE GENOMIC DNA]</scope>
    <source>
        <tissue evidence="12">Leaf</tissue>
    </source>
</reference>
<evidence type="ECO:0000256" key="6">
    <source>
        <dbReference type="ARBA" id="ARBA00022989"/>
    </source>
</evidence>
<name>A0A2C9UFC1_MANES</name>
<dbReference type="GO" id="GO:0016567">
    <property type="term" value="P:protein ubiquitination"/>
    <property type="evidence" value="ECO:0000318"/>
    <property type="project" value="GO_Central"/>
</dbReference>
<organism evidence="12">
    <name type="scientific">Manihot esculenta</name>
    <name type="common">Cassava</name>
    <name type="synonym">Jatropha manihot</name>
    <dbReference type="NCBI Taxonomy" id="3983"/>
    <lineage>
        <taxon>Eukaryota</taxon>
        <taxon>Viridiplantae</taxon>
        <taxon>Streptophyta</taxon>
        <taxon>Embryophyta</taxon>
        <taxon>Tracheophyta</taxon>
        <taxon>Spermatophyta</taxon>
        <taxon>Magnoliopsida</taxon>
        <taxon>eudicotyledons</taxon>
        <taxon>Gunneridae</taxon>
        <taxon>Pentapetalae</taxon>
        <taxon>rosids</taxon>
        <taxon>fabids</taxon>
        <taxon>Malpighiales</taxon>
        <taxon>Euphorbiaceae</taxon>
        <taxon>Crotonoideae</taxon>
        <taxon>Manihoteae</taxon>
        <taxon>Manihot</taxon>
    </lineage>
</organism>
<dbReference type="SUPFAM" id="SSF57850">
    <property type="entry name" value="RING/U-box"/>
    <property type="match status" value="1"/>
</dbReference>
<dbReference type="PANTHER" id="PTHR46539:SF9">
    <property type="entry name" value="RING-H2 FINGER PROTEIN ATL56"/>
    <property type="match status" value="1"/>
</dbReference>
<comment type="subcellular location">
    <subcellularLocation>
        <location evidence="1">Membrane</location>
    </subcellularLocation>
</comment>
<sequence length="167" mass="19680">MIPLVLEFSPSNHHNLVSEMGFFIIILLFIILSCTFVVFFMFYTSLKHIIGPLMLNDDLNDLEFGRFAYNYDLELHEEMLDEVSSNIEKEAESKFIDRLLPSVKYEEDEEIKLKYEDCAICLNDYRDGELCRIFPMCKHMFHSDCIDIWLEKSLTCPICRQYVFGSS</sequence>
<dbReference type="PANTHER" id="PTHR46539">
    <property type="entry name" value="E3 UBIQUITIN-PROTEIN LIGASE ATL42"/>
    <property type="match status" value="1"/>
</dbReference>
<evidence type="ECO:0000256" key="8">
    <source>
        <dbReference type="ARBA" id="ARBA00024209"/>
    </source>
</evidence>
<keyword evidence="7 10" id="KW-0472">Membrane</keyword>
<proteinExistence type="inferred from homology"/>
<gene>
    <name evidence="12" type="ORF">MANES_15G089500</name>
</gene>
<dbReference type="InterPro" id="IPR013083">
    <property type="entry name" value="Znf_RING/FYVE/PHD"/>
</dbReference>
<keyword evidence="5" id="KW-0862">Zinc</keyword>
<evidence type="ECO:0000256" key="5">
    <source>
        <dbReference type="ARBA" id="ARBA00022833"/>
    </source>
</evidence>
<dbReference type="GO" id="GO:0008270">
    <property type="term" value="F:zinc ion binding"/>
    <property type="evidence" value="ECO:0007669"/>
    <property type="project" value="UniProtKB-KW"/>
</dbReference>
<evidence type="ECO:0000256" key="2">
    <source>
        <dbReference type="ARBA" id="ARBA00022692"/>
    </source>
</evidence>
<keyword evidence="2 10" id="KW-0812">Transmembrane</keyword>